<protein>
    <recommendedName>
        <fullName evidence="2">C2H2-type domain-containing protein</fullName>
    </recommendedName>
</protein>
<reference evidence="3" key="1">
    <citation type="submission" date="2021-01" db="EMBL/GenBank/DDBJ databases">
        <authorList>
            <person name="Corre E."/>
            <person name="Pelletier E."/>
            <person name="Niang G."/>
            <person name="Scheremetjew M."/>
            <person name="Finn R."/>
            <person name="Kale V."/>
            <person name="Holt S."/>
            <person name="Cochrane G."/>
            <person name="Meng A."/>
            <person name="Brown T."/>
            <person name="Cohen L."/>
        </authorList>
    </citation>
    <scope>NUCLEOTIDE SEQUENCE</scope>
    <source>
        <strain evidence="3">CCMP 769</strain>
    </source>
</reference>
<gene>
    <name evidence="3" type="ORF">RMAR00112_LOCUS5454</name>
</gene>
<feature type="domain" description="C2H2-type" evidence="2">
    <location>
        <begin position="44"/>
        <end position="71"/>
    </location>
</feature>
<dbReference type="InterPro" id="IPR013087">
    <property type="entry name" value="Znf_C2H2_type"/>
</dbReference>
<feature type="domain" description="C2H2-type" evidence="2">
    <location>
        <begin position="72"/>
        <end position="102"/>
    </location>
</feature>
<organism evidence="3">
    <name type="scientific">Rhodosorus marinus</name>
    <dbReference type="NCBI Taxonomy" id="101924"/>
    <lineage>
        <taxon>Eukaryota</taxon>
        <taxon>Rhodophyta</taxon>
        <taxon>Stylonematophyceae</taxon>
        <taxon>Stylonematales</taxon>
        <taxon>Stylonemataceae</taxon>
        <taxon>Rhodosorus</taxon>
    </lineage>
</organism>
<sequence>MTNGLETKNYGTSNDAAGPVNDLKGVEKLEDGVQRRITKSGVVHVCPKCRFISRRKYNVKAHLRIHNNETPYKCRAASCGRLFRWVQTRDRHEAACHLFQQKDNEVDDTYAWKLLLDLKNGASPSNKE</sequence>
<keyword evidence="1" id="KW-0862">Zinc</keyword>
<dbReference type="GO" id="GO:0008270">
    <property type="term" value="F:zinc ion binding"/>
    <property type="evidence" value="ECO:0007669"/>
    <property type="project" value="UniProtKB-KW"/>
</dbReference>
<accession>A0A7S2ZFN1</accession>
<evidence type="ECO:0000259" key="2">
    <source>
        <dbReference type="PROSITE" id="PS50157"/>
    </source>
</evidence>
<dbReference type="AlphaFoldDB" id="A0A7S2ZFN1"/>
<dbReference type="InterPro" id="IPR036236">
    <property type="entry name" value="Znf_C2H2_sf"/>
</dbReference>
<dbReference type="SMART" id="SM00355">
    <property type="entry name" value="ZnF_C2H2"/>
    <property type="match status" value="2"/>
</dbReference>
<dbReference type="PROSITE" id="PS50157">
    <property type="entry name" value="ZINC_FINGER_C2H2_2"/>
    <property type="match status" value="2"/>
</dbReference>
<evidence type="ECO:0000313" key="3">
    <source>
        <dbReference type="EMBL" id="CAE0037504.1"/>
    </source>
</evidence>
<name>A0A7S2ZFN1_9RHOD</name>
<dbReference type="EMBL" id="HBHW01007145">
    <property type="protein sequence ID" value="CAE0037504.1"/>
    <property type="molecule type" value="Transcribed_RNA"/>
</dbReference>
<dbReference type="SUPFAM" id="SSF57667">
    <property type="entry name" value="beta-beta-alpha zinc fingers"/>
    <property type="match status" value="1"/>
</dbReference>
<keyword evidence="1" id="KW-0479">Metal-binding</keyword>
<proteinExistence type="predicted"/>
<keyword evidence="1" id="KW-0863">Zinc-finger</keyword>
<dbReference type="Gene3D" id="3.30.160.60">
    <property type="entry name" value="Classic Zinc Finger"/>
    <property type="match status" value="1"/>
</dbReference>
<dbReference type="PROSITE" id="PS00028">
    <property type="entry name" value="ZINC_FINGER_C2H2_1"/>
    <property type="match status" value="1"/>
</dbReference>
<evidence type="ECO:0000256" key="1">
    <source>
        <dbReference type="PROSITE-ProRule" id="PRU00042"/>
    </source>
</evidence>